<proteinExistence type="predicted"/>
<sequence>MKKLLQAQALLTVIAFCVVVLIRLGSVHPQMGGLYWALAGVAMTFGIRALRRVVTAVRELH</sequence>
<keyword evidence="1" id="KW-1133">Transmembrane helix</keyword>
<evidence type="ECO:0000256" key="1">
    <source>
        <dbReference type="SAM" id="Phobius"/>
    </source>
</evidence>
<dbReference type="AlphaFoldDB" id="A0A7W7KRL3"/>
<dbReference type="Proteomes" id="UP000566995">
    <property type="component" value="Unassembled WGS sequence"/>
</dbReference>
<name>A0A7W7KRL3_PSENT</name>
<comment type="caution">
    <text evidence="2">The sequence shown here is derived from an EMBL/GenBank/DDBJ whole genome shotgun (WGS) entry which is preliminary data.</text>
</comment>
<feature type="transmembrane region" description="Helical" evidence="1">
    <location>
        <begin position="7"/>
        <end position="27"/>
    </location>
</feature>
<protein>
    <submittedName>
        <fullName evidence="2">Uncharacterized protein</fullName>
    </submittedName>
</protein>
<evidence type="ECO:0000313" key="3">
    <source>
        <dbReference type="Proteomes" id="UP000566995"/>
    </source>
</evidence>
<gene>
    <name evidence="2" type="ORF">HNP46_006480</name>
</gene>
<accession>A0A7W7KRL3</accession>
<dbReference type="EMBL" id="JACHLI010000043">
    <property type="protein sequence ID" value="MBB4867566.1"/>
    <property type="molecule type" value="Genomic_DNA"/>
</dbReference>
<organism evidence="2 3">
    <name type="scientific">Pseudomonas nitroreducens</name>
    <dbReference type="NCBI Taxonomy" id="46680"/>
    <lineage>
        <taxon>Bacteria</taxon>
        <taxon>Pseudomonadati</taxon>
        <taxon>Pseudomonadota</taxon>
        <taxon>Gammaproteobacteria</taxon>
        <taxon>Pseudomonadales</taxon>
        <taxon>Pseudomonadaceae</taxon>
        <taxon>Pseudomonas</taxon>
    </lineage>
</organism>
<keyword evidence="1" id="KW-0812">Transmembrane</keyword>
<keyword evidence="1" id="KW-0472">Membrane</keyword>
<dbReference type="RefSeq" id="WP_184597212.1">
    <property type="nucleotide sequence ID" value="NZ_JACHLI010000043.1"/>
</dbReference>
<evidence type="ECO:0000313" key="2">
    <source>
        <dbReference type="EMBL" id="MBB4867566.1"/>
    </source>
</evidence>
<feature type="transmembrane region" description="Helical" evidence="1">
    <location>
        <begin position="33"/>
        <end position="50"/>
    </location>
</feature>
<reference evidence="2 3" key="1">
    <citation type="submission" date="2020-08" db="EMBL/GenBank/DDBJ databases">
        <title>Functional genomics of gut bacteria from endangered species of beetles.</title>
        <authorList>
            <person name="Carlos-Shanley C."/>
        </authorList>
    </citation>
    <scope>NUCLEOTIDE SEQUENCE [LARGE SCALE GENOMIC DNA]</scope>
    <source>
        <strain evidence="2 3">S00179</strain>
    </source>
</reference>